<evidence type="ECO:0000256" key="2">
    <source>
        <dbReference type="ARBA" id="ARBA00008242"/>
    </source>
</evidence>
<dbReference type="InterPro" id="IPR045864">
    <property type="entry name" value="aa-tRNA-synth_II/BPL/LPL"/>
</dbReference>
<dbReference type="GO" id="GO:0009249">
    <property type="term" value="P:protein lipoylation"/>
    <property type="evidence" value="ECO:0007669"/>
    <property type="project" value="InterPro"/>
</dbReference>
<dbReference type="Pfam" id="PF21948">
    <property type="entry name" value="LplA-B_cat"/>
    <property type="match status" value="1"/>
</dbReference>
<proteinExistence type="inferred from homology"/>
<dbReference type="InterPro" id="IPR004143">
    <property type="entry name" value="BPL_LPL_catalytic"/>
</dbReference>
<reference evidence="4" key="2">
    <citation type="submission" date="2025-09" db="UniProtKB">
        <authorList>
            <consortium name="Ensembl"/>
        </authorList>
    </citation>
    <scope>IDENTIFICATION</scope>
</reference>
<dbReference type="GO" id="GO:0017118">
    <property type="term" value="F:lipoyltransferase activity"/>
    <property type="evidence" value="ECO:0007669"/>
    <property type="project" value="TreeGrafter"/>
</dbReference>
<comment type="pathway">
    <text evidence="1">Protein modification; protein lipoylation via exogenous pathway; protein N(6)-(lipoyl)lysine from lipoate: step 2/2.</text>
</comment>
<dbReference type="InterPro" id="IPR004562">
    <property type="entry name" value="LipoylTrfase_LipoateP_Ligase"/>
</dbReference>
<dbReference type="Gene3D" id="3.30.930.10">
    <property type="entry name" value="Bira Bifunctional Protein, Domain 2"/>
    <property type="match status" value="1"/>
</dbReference>
<comment type="similarity">
    <text evidence="2">Belongs to the LplA family.</text>
</comment>
<dbReference type="PANTHER" id="PTHR12561">
    <property type="entry name" value="LIPOATE-PROTEIN LIGASE"/>
    <property type="match status" value="1"/>
</dbReference>
<feature type="domain" description="BPL/LPL catalytic" evidence="3">
    <location>
        <begin position="54"/>
        <end position="232"/>
    </location>
</feature>
<dbReference type="Gene3D" id="3.30.390.50">
    <property type="entry name" value="CO dehydrogenase flavoprotein, C-terminal domain"/>
    <property type="match status" value="1"/>
</dbReference>
<organism evidence="4 5">
    <name type="scientific">Neogobius melanostomus</name>
    <name type="common">round goby</name>
    <dbReference type="NCBI Taxonomy" id="47308"/>
    <lineage>
        <taxon>Eukaryota</taxon>
        <taxon>Metazoa</taxon>
        <taxon>Chordata</taxon>
        <taxon>Craniata</taxon>
        <taxon>Vertebrata</taxon>
        <taxon>Euteleostomi</taxon>
        <taxon>Actinopterygii</taxon>
        <taxon>Neopterygii</taxon>
        <taxon>Teleostei</taxon>
        <taxon>Neoteleostei</taxon>
        <taxon>Acanthomorphata</taxon>
        <taxon>Gobiaria</taxon>
        <taxon>Gobiiformes</taxon>
        <taxon>Gobioidei</taxon>
        <taxon>Gobiidae</taxon>
        <taxon>Benthophilinae</taxon>
        <taxon>Neogobiini</taxon>
        <taxon>Neogobius</taxon>
    </lineage>
</organism>
<accession>A0A8C6WFM0</accession>
<protein>
    <submittedName>
        <fullName evidence="4">Lipoyltransferase 1</fullName>
    </submittedName>
</protein>
<dbReference type="AlphaFoldDB" id="A0A8C6WFM0"/>
<dbReference type="GO" id="GO:0005739">
    <property type="term" value="C:mitochondrion"/>
    <property type="evidence" value="ECO:0007669"/>
    <property type="project" value="TreeGrafter"/>
</dbReference>
<dbReference type="Proteomes" id="UP000694523">
    <property type="component" value="Unplaced"/>
</dbReference>
<evidence type="ECO:0000259" key="3">
    <source>
        <dbReference type="PROSITE" id="PS51733"/>
    </source>
</evidence>
<dbReference type="FunFam" id="3.30.930.10:FF:000045">
    <property type="entry name" value="lipoyltransferase 1, mitochondrial"/>
    <property type="match status" value="1"/>
</dbReference>
<dbReference type="PROSITE" id="PS51733">
    <property type="entry name" value="BPL_LPL_CATALYTIC"/>
    <property type="match status" value="1"/>
</dbReference>
<name>A0A8C6WFM0_9GOBI</name>
<sequence length="351" mass="39191">MVVSAWTTPPCLFSAGLHSFSKLTEEGVLIFQSKSTDIHQNLALEDWIESNVDLTNRRLFLLWRSRAAVVIGRHQNPWAECNQEAMRNAGVPLARRRSGGGTVYHDIGNLNLTFFSCRKLYDRQRNLKAVTDALRRARPELDVRATERLDIVLDGKYKISGSASRLSRGASYHHCTLLHSADGSALRSVLRPQSLVSTATPPPVLSPTHLPKVPKLLNAVSFCFSPEFGVSSPLAVLDPSDESLFPGIGRIASELRSWEWTFGKTPKFTVQTEINLSDDLTLERTTAQLHIEVKNGLVSSIDVTFQHQWLPQRLIHELCGVLTGERFCPHLNLALLKTAAYLVYNAFVLVR</sequence>
<evidence type="ECO:0000313" key="4">
    <source>
        <dbReference type="Ensembl" id="ENSNMLP00000003818.1"/>
    </source>
</evidence>
<dbReference type="PANTHER" id="PTHR12561:SF3">
    <property type="entry name" value="LIPOYLTRANSFERASE 1, MITOCHONDRIAL"/>
    <property type="match status" value="1"/>
</dbReference>
<dbReference type="Ensembl" id="ENSNMLT00000004379.1">
    <property type="protein sequence ID" value="ENSNMLP00000003818.1"/>
    <property type="gene ID" value="ENSNMLG00000002807.1"/>
</dbReference>
<dbReference type="CDD" id="cd16443">
    <property type="entry name" value="LplA"/>
    <property type="match status" value="1"/>
</dbReference>
<evidence type="ECO:0000313" key="5">
    <source>
        <dbReference type="Proteomes" id="UP000694523"/>
    </source>
</evidence>
<dbReference type="UniPathway" id="UPA00537">
    <property type="reaction ID" value="UER00595"/>
</dbReference>
<keyword evidence="5" id="KW-1185">Reference proteome</keyword>
<evidence type="ECO:0000256" key="1">
    <source>
        <dbReference type="ARBA" id="ARBA00005085"/>
    </source>
</evidence>
<reference evidence="4" key="1">
    <citation type="submission" date="2025-08" db="UniProtKB">
        <authorList>
            <consortium name="Ensembl"/>
        </authorList>
    </citation>
    <scope>IDENTIFICATION</scope>
</reference>
<dbReference type="SUPFAM" id="SSF55681">
    <property type="entry name" value="Class II aaRS and biotin synthetases"/>
    <property type="match status" value="1"/>
</dbReference>